<feature type="domain" description="YchJ-like middle NTF2-like" evidence="1">
    <location>
        <begin position="34"/>
        <end position="130"/>
    </location>
</feature>
<dbReference type="InterPro" id="IPR048469">
    <property type="entry name" value="YchJ-like_M"/>
</dbReference>
<evidence type="ECO:0000313" key="2">
    <source>
        <dbReference type="EMBL" id="KHD04963.1"/>
    </source>
</evidence>
<evidence type="ECO:0000259" key="1">
    <source>
        <dbReference type="Pfam" id="PF17775"/>
    </source>
</evidence>
<dbReference type="Gene3D" id="3.10.450.50">
    <property type="match status" value="1"/>
</dbReference>
<keyword evidence="3" id="KW-1185">Reference proteome</keyword>
<dbReference type="SUPFAM" id="SSF103642">
    <property type="entry name" value="Sec-C motif"/>
    <property type="match status" value="1"/>
</dbReference>
<comment type="caution">
    <text evidence="2">The sequence shown here is derived from an EMBL/GenBank/DDBJ whole genome shotgun (WGS) entry which is preliminary data.</text>
</comment>
<name>A0A0A6PFS7_9GAMM</name>
<proteinExistence type="predicted"/>
<dbReference type="SUPFAM" id="SSF54427">
    <property type="entry name" value="NTF2-like"/>
    <property type="match status" value="1"/>
</dbReference>
<dbReference type="PANTHER" id="PTHR33747:SF1">
    <property type="entry name" value="ADENYLATE CYCLASE-ASSOCIATED CAP C-TERMINAL DOMAIN-CONTAINING PROTEIN"/>
    <property type="match status" value="1"/>
</dbReference>
<evidence type="ECO:0000313" key="3">
    <source>
        <dbReference type="Proteomes" id="UP000030428"/>
    </source>
</evidence>
<dbReference type="PANTHER" id="PTHR33747">
    <property type="entry name" value="UPF0225 PROTEIN SCO1677"/>
    <property type="match status" value="1"/>
</dbReference>
<sequence>MKKLSPNAPCPCGSNQKYKKCCAIYHKGALPKNALLLMKSRYSAYAVGDSKYIIKTTHPNNPDYTDDTKSWKESINAFSKHTQFLGLDLLEFIDGEEEAFVIFKAKLSSGDMVEKSRFLKLGNRWVYESGVVKEM</sequence>
<gene>
    <name evidence="2" type="ORF">PN36_08705</name>
</gene>
<dbReference type="InterPro" id="IPR032710">
    <property type="entry name" value="NTF2-like_dom_sf"/>
</dbReference>
<protein>
    <submittedName>
        <fullName evidence="2">Zinc chelation protein SecC</fullName>
    </submittedName>
</protein>
<dbReference type="AlphaFoldDB" id="A0A0A6PFS7"/>
<dbReference type="Pfam" id="PF17775">
    <property type="entry name" value="YchJ_M-like"/>
    <property type="match status" value="1"/>
</dbReference>
<dbReference type="InterPro" id="IPR004027">
    <property type="entry name" value="SEC_C_motif"/>
</dbReference>
<accession>A0A0A6PFS7</accession>
<organism evidence="2 3">
    <name type="scientific">Candidatus Thiomargarita nelsonii</name>
    <dbReference type="NCBI Taxonomy" id="1003181"/>
    <lineage>
        <taxon>Bacteria</taxon>
        <taxon>Pseudomonadati</taxon>
        <taxon>Pseudomonadota</taxon>
        <taxon>Gammaproteobacteria</taxon>
        <taxon>Thiotrichales</taxon>
        <taxon>Thiotrichaceae</taxon>
        <taxon>Thiomargarita</taxon>
    </lineage>
</organism>
<dbReference type="Proteomes" id="UP000030428">
    <property type="component" value="Unassembled WGS sequence"/>
</dbReference>
<dbReference type="Pfam" id="PF02810">
    <property type="entry name" value="SEC-C"/>
    <property type="match status" value="1"/>
</dbReference>
<reference evidence="2 3" key="1">
    <citation type="journal article" date="2016" name="Front. Microbiol.">
        <title>Single-Cell (Meta-)Genomics of a Dimorphic Candidatus Thiomargarita nelsonii Reveals Genomic Plasticity.</title>
        <authorList>
            <person name="Flood B.E."/>
            <person name="Fliss P."/>
            <person name="Jones D.S."/>
            <person name="Dick G.J."/>
            <person name="Jain S."/>
            <person name="Kaster A.K."/>
            <person name="Winkel M."/>
            <person name="Mussmann M."/>
            <person name="Bailey J."/>
        </authorList>
    </citation>
    <scope>NUCLEOTIDE SEQUENCE [LARGE SCALE GENOMIC DNA]</scope>
    <source>
        <strain evidence="2">Hydrate Ridge</strain>
    </source>
</reference>
<dbReference type="EMBL" id="JSZA02000025">
    <property type="protein sequence ID" value="KHD04963.1"/>
    <property type="molecule type" value="Genomic_DNA"/>
</dbReference>